<feature type="compositionally biased region" description="Basic and acidic residues" evidence="1">
    <location>
        <begin position="52"/>
        <end position="61"/>
    </location>
</feature>
<evidence type="ECO:0000313" key="2">
    <source>
        <dbReference type="EMBL" id="MCK8677262.1"/>
    </source>
</evidence>
<keyword evidence="3" id="KW-1185">Reference proteome</keyword>
<accession>A0ABT0I7I3</accession>
<evidence type="ECO:0000313" key="3">
    <source>
        <dbReference type="Proteomes" id="UP001522868"/>
    </source>
</evidence>
<name>A0ABT0I7I3_9ACTN</name>
<proteinExistence type="predicted"/>
<feature type="region of interest" description="Disordered" evidence="1">
    <location>
        <begin position="24"/>
        <end position="61"/>
    </location>
</feature>
<evidence type="ECO:0000256" key="1">
    <source>
        <dbReference type="SAM" id="MobiDB-lite"/>
    </source>
</evidence>
<comment type="caution">
    <text evidence="2">The sequence shown here is derived from an EMBL/GenBank/DDBJ whole genome shotgun (WGS) entry which is preliminary data.</text>
</comment>
<gene>
    <name evidence="2" type="ORF">M1O15_07655</name>
</gene>
<dbReference type="Proteomes" id="UP001522868">
    <property type="component" value="Unassembled WGS sequence"/>
</dbReference>
<protein>
    <submittedName>
        <fullName evidence="2">Uncharacterized protein</fullName>
    </submittedName>
</protein>
<reference evidence="2 3" key="1">
    <citation type="submission" date="2022-04" db="EMBL/GenBank/DDBJ databases">
        <title>Streptomyces sp. nov. LCR6-01 isolated from Lichen of Dirinaria sp.</title>
        <authorList>
            <person name="Kanchanasin P."/>
            <person name="Tanasupawat S."/>
            <person name="Phongsopitanun W."/>
        </authorList>
    </citation>
    <scope>NUCLEOTIDE SEQUENCE [LARGE SCALE GENOMIC DNA]</scope>
    <source>
        <strain evidence="2 3">LCR6-01</strain>
    </source>
</reference>
<sequence length="61" mass="6150">MPRSKQDGPETDVSMRDLLASCAAASAVSTPPRLLRDTPEEAAGGGATGAEGRTEAPPRAA</sequence>
<dbReference type="RefSeq" id="WP_248632484.1">
    <property type="nucleotide sequence ID" value="NZ_JALPTH010000005.1"/>
</dbReference>
<organism evidence="2 3">
    <name type="scientific">Streptomyces lichenis</name>
    <dbReference type="NCBI Taxonomy" id="2306967"/>
    <lineage>
        <taxon>Bacteria</taxon>
        <taxon>Bacillati</taxon>
        <taxon>Actinomycetota</taxon>
        <taxon>Actinomycetes</taxon>
        <taxon>Kitasatosporales</taxon>
        <taxon>Streptomycetaceae</taxon>
        <taxon>Streptomyces</taxon>
    </lineage>
</organism>
<dbReference type="EMBL" id="JALPTH010000005">
    <property type="protein sequence ID" value="MCK8677262.1"/>
    <property type="molecule type" value="Genomic_DNA"/>
</dbReference>